<dbReference type="GeneID" id="49205426"/>
<reference evidence="6 7" key="1">
    <citation type="submission" date="2018-08" db="EMBL/GenBank/DDBJ databases">
        <title>A genome reference for cultivated species of the human gut microbiota.</title>
        <authorList>
            <person name="Zou Y."/>
            <person name="Xue W."/>
            <person name="Luo G."/>
        </authorList>
    </citation>
    <scope>NUCLEOTIDE SEQUENCE [LARGE SCALE GENOMIC DNA]</scope>
    <source>
        <strain evidence="6 7">AM34-17</strain>
    </source>
</reference>
<evidence type="ECO:0000313" key="5">
    <source>
        <dbReference type="EMBL" id="MTV00310.1"/>
    </source>
</evidence>
<dbReference type="EMBL" id="BQNZ01000001">
    <property type="protein sequence ID" value="GKH71565.1"/>
    <property type="molecule type" value="Genomic_DNA"/>
</dbReference>
<keyword evidence="1" id="KW-0732">Signal</keyword>
<name>A0A355VMP2_9BACT</name>
<protein>
    <recommendedName>
        <fullName evidence="12">D-lyxose ketol-isomerase</fullName>
    </recommendedName>
</protein>
<evidence type="ECO:0000313" key="7">
    <source>
        <dbReference type="Proteomes" id="UP000286260"/>
    </source>
</evidence>
<keyword evidence="8" id="KW-1185">Reference proteome</keyword>
<dbReference type="Proteomes" id="UP001055114">
    <property type="component" value="Unassembled WGS sequence"/>
</dbReference>
<dbReference type="Proteomes" id="UP000434916">
    <property type="component" value="Unassembled WGS sequence"/>
</dbReference>
<evidence type="ECO:0000256" key="1">
    <source>
        <dbReference type="SAM" id="SignalP"/>
    </source>
</evidence>
<dbReference type="RefSeq" id="WP_005638305.1">
    <property type="nucleotide sequence ID" value="NZ_BAABYG010000001.1"/>
</dbReference>
<feature type="chain" id="PRO_5044584905" description="D-lyxose ketol-isomerase" evidence="1">
    <location>
        <begin position="23"/>
        <end position="253"/>
    </location>
</feature>
<dbReference type="AlphaFoldDB" id="A0A355VMP2"/>
<proteinExistence type="predicted"/>
<reference evidence="8 9" key="2">
    <citation type="journal article" date="2019" name="Nat. Med.">
        <title>A library of human gut bacterial isolates paired with longitudinal multiomics data enables mechanistic microbiome research.</title>
        <authorList>
            <person name="Poyet M."/>
            <person name="Groussin M."/>
            <person name="Gibbons S.M."/>
            <person name="Avila-Pacheco J."/>
            <person name="Jiang X."/>
            <person name="Kearney S.M."/>
            <person name="Perrotta A.R."/>
            <person name="Berdy B."/>
            <person name="Zhao S."/>
            <person name="Lieberman T.D."/>
            <person name="Swanson P.K."/>
            <person name="Smith M."/>
            <person name="Roesemann S."/>
            <person name="Alexander J.E."/>
            <person name="Rich S.A."/>
            <person name="Livny J."/>
            <person name="Vlamakis H."/>
            <person name="Clish C."/>
            <person name="Bullock K."/>
            <person name="Deik A."/>
            <person name="Scott J."/>
            <person name="Pierce K.A."/>
            <person name="Xavier R.J."/>
            <person name="Alm E.J."/>
        </authorList>
    </citation>
    <scope>NUCLEOTIDE SEQUENCE [LARGE SCALE GENOMIC DNA]</scope>
    <source>
        <strain evidence="5 10">BIOML-A11</strain>
        <strain evidence="4 9">BIOML-A16</strain>
        <strain evidence="3 8">BIOML-A29</strain>
    </source>
</reference>
<evidence type="ECO:0008006" key="12">
    <source>
        <dbReference type="Google" id="ProtNLM"/>
    </source>
</evidence>
<organism evidence="2 11">
    <name type="scientific">Parabacteroides merdae</name>
    <dbReference type="NCBI Taxonomy" id="46503"/>
    <lineage>
        <taxon>Bacteria</taxon>
        <taxon>Pseudomonadati</taxon>
        <taxon>Bacteroidota</taxon>
        <taxon>Bacteroidia</taxon>
        <taxon>Bacteroidales</taxon>
        <taxon>Tannerellaceae</taxon>
        <taxon>Parabacteroides</taxon>
    </lineage>
</organism>
<comment type="caution">
    <text evidence="2">The sequence shown here is derived from an EMBL/GenBank/DDBJ whole genome shotgun (WGS) entry which is preliminary data.</text>
</comment>
<dbReference type="EMBL" id="QSII01000015">
    <property type="protein sequence ID" value="RHC84107.1"/>
    <property type="molecule type" value="Genomic_DNA"/>
</dbReference>
<reference evidence="2" key="3">
    <citation type="submission" date="2022-01" db="EMBL/GenBank/DDBJ databases">
        <title>Novel bile acid biosynthetic pathways are enriched in the microbiome of centenarians.</title>
        <authorList>
            <person name="Sato Y."/>
            <person name="Atarashi K."/>
            <person name="Plichta R.D."/>
            <person name="Arai Y."/>
            <person name="Sasajima S."/>
            <person name="Kearney M.S."/>
            <person name="Suda W."/>
            <person name="Takeshita K."/>
            <person name="Sasaki T."/>
            <person name="Okamoto S."/>
            <person name="Skelly N.A."/>
            <person name="Okamura Y."/>
            <person name="Vlamakis H."/>
            <person name="Li Y."/>
            <person name="Tanoue T."/>
            <person name="Takei H."/>
            <person name="Nittono H."/>
            <person name="Narushima S."/>
            <person name="Irie J."/>
            <person name="Itoh H."/>
            <person name="Moriya K."/>
            <person name="Sugiura Y."/>
            <person name="Suematsu M."/>
            <person name="Moritoki N."/>
            <person name="Shibata S."/>
            <person name="Littman R.D."/>
            <person name="Fischbach A.M."/>
            <person name="Uwamino Y."/>
            <person name="Inoue T."/>
            <person name="Honda A."/>
            <person name="Hattori M."/>
            <person name="Murai T."/>
            <person name="Xavier J.R."/>
            <person name="Hirose N."/>
            <person name="Honda K."/>
        </authorList>
    </citation>
    <scope>NUCLEOTIDE SEQUENCE</scope>
    <source>
        <strain evidence="2">CE91-St3</strain>
    </source>
</reference>
<sequence length="253" mass="28065">MKKNLMKSAAMGALLLSMAACNGKTSTGEATCCAAAGEGQCTEQCGNDCKNECNNNANCKINKEMKYSKKYTNADFYKDGKFQQDVAMEAMKDMFAFYGVPFTELMAKDMWVTDFGLGDFENVGMGGIFWVNDPEYGYFAHAIYLLPGQMIPEHAHVKTKFPAKHESWMVEKGWVYNFSEVGDETPNAPAIPATHGAIKSKNFVVQNVGDVLRLKKLETFHFMMAGPEGAIVDEWACYHDNDGLRFTNTKAAL</sequence>
<evidence type="ECO:0000313" key="6">
    <source>
        <dbReference type="EMBL" id="RHC84107.1"/>
    </source>
</evidence>
<gene>
    <name evidence="2" type="ORF">CE91St3_14280</name>
    <name evidence="6" type="ORF">DW828_11320</name>
    <name evidence="3" type="ORF">GMD82_07970</name>
    <name evidence="4" type="ORF">GMD92_05890</name>
    <name evidence="5" type="ORF">GME02_01230</name>
</gene>
<evidence type="ECO:0000313" key="3">
    <source>
        <dbReference type="EMBL" id="MTU39423.1"/>
    </source>
</evidence>
<dbReference type="Proteomes" id="UP000286260">
    <property type="component" value="Unassembled WGS sequence"/>
</dbReference>
<dbReference type="Proteomes" id="UP000482671">
    <property type="component" value="Unassembled WGS sequence"/>
</dbReference>
<evidence type="ECO:0000313" key="2">
    <source>
        <dbReference type="EMBL" id="GKH71565.1"/>
    </source>
</evidence>
<evidence type="ECO:0000313" key="9">
    <source>
        <dbReference type="Proteomes" id="UP000448908"/>
    </source>
</evidence>
<dbReference type="InterPro" id="IPR014710">
    <property type="entry name" value="RmlC-like_jellyroll"/>
</dbReference>
<evidence type="ECO:0000313" key="10">
    <source>
        <dbReference type="Proteomes" id="UP000482671"/>
    </source>
</evidence>
<dbReference type="STRING" id="46503.ERS852463_00521"/>
<dbReference type="Proteomes" id="UP000448908">
    <property type="component" value="Unassembled WGS sequence"/>
</dbReference>
<dbReference type="EMBL" id="WNDD01000001">
    <property type="protein sequence ID" value="MTV00310.1"/>
    <property type="molecule type" value="Genomic_DNA"/>
</dbReference>
<accession>A0A355VMP2</accession>
<dbReference type="Gene3D" id="2.60.120.10">
    <property type="entry name" value="Jelly Rolls"/>
    <property type="match status" value="1"/>
</dbReference>
<dbReference type="EMBL" id="WNCN01000008">
    <property type="protein sequence ID" value="MTU39423.1"/>
    <property type="molecule type" value="Genomic_DNA"/>
</dbReference>
<dbReference type="PROSITE" id="PS51257">
    <property type="entry name" value="PROKAR_LIPOPROTEIN"/>
    <property type="match status" value="1"/>
</dbReference>
<dbReference type="EMBL" id="WNDA01000006">
    <property type="protein sequence ID" value="MTU68611.1"/>
    <property type="molecule type" value="Genomic_DNA"/>
</dbReference>
<evidence type="ECO:0000313" key="4">
    <source>
        <dbReference type="EMBL" id="MTU68611.1"/>
    </source>
</evidence>
<dbReference type="OrthoDB" id="7067371at2"/>
<feature type="signal peptide" evidence="1">
    <location>
        <begin position="1"/>
        <end position="22"/>
    </location>
</feature>
<evidence type="ECO:0000313" key="8">
    <source>
        <dbReference type="Proteomes" id="UP000434916"/>
    </source>
</evidence>
<evidence type="ECO:0000313" key="11">
    <source>
        <dbReference type="Proteomes" id="UP001055114"/>
    </source>
</evidence>